<comment type="caution">
    <text evidence="1">The sequence shown here is derived from an EMBL/GenBank/DDBJ whole genome shotgun (WGS) entry which is preliminary data.</text>
</comment>
<accession>A0ABU4KTR8</accession>
<name>A0ABU4KTR8_BREVE</name>
<evidence type="ECO:0000313" key="2">
    <source>
        <dbReference type="Proteomes" id="UP001272940"/>
    </source>
</evidence>
<sequence length="271" mass="28883">MSDAKIAARQFRQEIRVKLTPVITLGCLLLASCDRSPKPEAPAEPASAKAGVAQAVVTPTADPLTPDQLTALAFRIAWGGPPPIDRNEGTGNQTDTRTYRSGKLIALEAGRYALISDGQGGEGHVNSGSLSIHYLQRTGDSFTRIGSWPGFLVSGTWGAAPTWKIRTDLTPSPTLVADAGGTWQGYTCTWAHVIELTPDKPVVRIDQIPTSYSDGGAREEGETKSMEGVLLPGQKGKSMRVRYTGDVAAMVVYAKVGESYDPVNLPELLTC</sequence>
<dbReference type="RefSeq" id="WP_319078777.1">
    <property type="nucleotide sequence ID" value="NZ_JAMYEC010000012.1"/>
</dbReference>
<organism evidence="1 2">
    <name type="scientific">Brevundimonas vesicularis</name>
    <name type="common">Pseudomonas vesicularis</name>
    <dbReference type="NCBI Taxonomy" id="41276"/>
    <lineage>
        <taxon>Bacteria</taxon>
        <taxon>Pseudomonadati</taxon>
        <taxon>Pseudomonadota</taxon>
        <taxon>Alphaproteobacteria</taxon>
        <taxon>Caulobacterales</taxon>
        <taxon>Caulobacteraceae</taxon>
        <taxon>Brevundimonas</taxon>
    </lineage>
</organism>
<gene>
    <name evidence="1" type="ORF">NJD11_15085</name>
</gene>
<protein>
    <recommendedName>
        <fullName evidence="3">Lipoprotein</fullName>
    </recommendedName>
</protein>
<reference evidence="1 2" key="1">
    <citation type="journal article" date="2023" name="FEMS Microbes">
        <title>Whole genomes of deep-sea sponge-associated bacteria exhibit high novel natural product potential.</title>
        <authorList>
            <person name="Hesketh-Best P.J."/>
            <person name="January G.G."/>
            <person name="Koch M.J."/>
            <person name="Warburton P.J."/>
            <person name="Howell K.L."/>
            <person name="Upton M."/>
        </authorList>
    </citation>
    <scope>NUCLEOTIDE SEQUENCE [LARGE SCALE GENOMIC DNA]</scope>
    <source>
        <strain evidence="1 2">PC206-O</strain>
    </source>
</reference>
<dbReference type="Proteomes" id="UP001272940">
    <property type="component" value="Unassembled WGS sequence"/>
</dbReference>
<evidence type="ECO:0008006" key="3">
    <source>
        <dbReference type="Google" id="ProtNLM"/>
    </source>
</evidence>
<dbReference type="PROSITE" id="PS51257">
    <property type="entry name" value="PROKAR_LIPOPROTEIN"/>
    <property type="match status" value="1"/>
</dbReference>
<proteinExistence type="predicted"/>
<evidence type="ECO:0000313" key="1">
    <source>
        <dbReference type="EMBL" id="MDX2336262.1"/>
    </source>
</evidence>
<keyword evidence="2" id="KW-1185">Reference proteome</keyword>
<dbReference type="EMBL" id="JAMYEC010000012">
    <property type="protein sequence ID" value="MDX2336262.1"/>
    <property type="molecule type" value="Genomic_DNA"/>
</dbReference>